<dbReference type="EMBL" id="JANPWB010000008">
    <property type="protein sequence ID" value="KAJ1160106.1"/>
    <property type="molecule type" value="Genomic_DNA"/>
</dbReference>
<reference evidence="1" key="1">
    <citation type="journal article" date="2022" name="bioRxiv">
        <title>Sequencing and chromosome-scale assembly of the giantPleurodeles waltlgenome.</title>
        <authorList>
            <person name="Brown T."/>
            <person name="Elewa A."/>
            <person name="Iarovenko S."/>
            <person name="Subramanian E."/>
            <person name="Araus A.J."/>
            <person name="Petzold A."/>
            <person name="Susuki M."/>
            <person name="Suzuki K.-i.T."/>
            <person name="Hayashi T."/>
            <person name="Toyoda A."/>
            <person name="Oliveira C."/>
            <person name="Osipova E."/>
            <person name="Leigh N.D."/>
            <person name="Simon A."/>
            <person name="Yun M.H."/>
        </authorList>
    </citation>
    <scope>NUCLEOTIDE SEQUENCE</scope>
    <source>
        <strain evidence="1">20211129_DDA</strain>
        <tissue evidence="1">Liver</tissue>
    </source>
</reference>
<name>A0AAV7S898_PLEWA</name>
<protein>
    <submittedName>
        <fullName evidence="1">Uncharacterized protein</fullName>
    </submittedName>
</protein>
<organism evidence="1 2">
    <name type="scientific">Pleurodeles waltl</name>
    <name type="common">Iberian ribbed newt</name>
    <dbReference type="NCBI Taxonomy" id="8319"/>
    <lineage>
        <taxon>Eukaryota</taxon>
        <taxon>Metazoa</taxon>
        <taxon>Chordata</taxon>
        <taxon>Craniata</taxon>
        <taxon>Vertebrata</taxon>
        <taxon>Euteleostomi</taxon>
        <taxon>Amphibia</taxon>
        <taxon>Batrachia</taxon>
        <taxon>Caudata</taxon>
        <taxon>Salamandroidea</taxon>
        <taxon>Salamandridae</taxon>
        <taxon>Pleurodelinae</taxon>
        <taxon>Pleurodeles</taxon>
    </lineage>
</organism>
<comment type="caution">
    <text evidence="1">The sequence shown here is derived from an EMBL/GenBank/DDBJ whole genome shotgun (WGS) entry which is preliminary data.</text>
</comment>
<gene>
    <name evidence="1" type="ORF">NDU88_000608</name>
</gene>
<sequence>MAQQRLGRPAGSKGLPVRVGAPFGHRIEGRVKPGAVHLTSRKAAGLGVGSQDTCSASGVLPFTSRGAGSNLEHIEDELLDYDEEEEAHEVAVQTGGTVETPKVIKRAVQHDRSVGRIKSWLLEICLEARTMSWSHLGLGAAGWGWVMQGKVLAGKGAVRRASIRGKGSVDASIQVGIDSEFVAGKSEIGLQACPTLAALTGSTAMEPKRIRTHTHAESYISIKVVRWVGHARHSPSLPAVRLSSEPSPGVNVAVTNSCIGCLLMLNVPSEFRRVRELLNISYRTLTRVYLALLP</sequence>
<dbReference type="AlphaFoldDB" id="A0AAV7S898"/>
<proteinExistence type="predicted"/>
<dbReference type="Proteomes" id="UP001066276">
    <property type="component" value="Chromosome 4_2"/>
</dbReference>
<accession>A0AAV7S898</accession>
<evidence type="ECO:0000313" key="1">
    <source>
        <dbReference type="EMBL" id="KAJ1160106.1"/>
    </source>
</evidence>
<evidence type="ECO:0000313" key="2">
    <source>
        <dbReference type="Proteomes" id="UP001066276"/>
    </source>
</evidence>
<keyword evidence="2" id="KW-1185">Reference proteome</keyword>